<reference evidence="6 7" key="1">
    <citation type="journal article" date="2019" name="Microbiol. Resour. Announc.">
        <title>Draft Genome Sequences of Type Strains of Gordonibacter faecihominis, Paraeggerthella hongkongensis, Parvibacter caecicola,Slackia equolifaciens, Slackia faecicanis, and Slackia isoflavoniconvertens.</title>
        <authorList>
            <person name="Danylec N."/>
            <person name="Stoll D.A."/>
            <person name="Dotsch A."/>
            <person name="Huch M."/>
        </authorList>
    </citation>
    <scope>NUCLEOTIDE SEQUENCE [LARGE SCALE GENOMIC DNA]</scope>
    <source>
        <strain evidence="6 7">DSM 18785</strain>
    </source>
</reference>
<dbReference type="SMART" id="SM00421">
    <property type="entry name" value="HTH_LUXR"/>
    <property type="match status" value="1"/>
</dbReference>
<evidence type="ECO:0000313" key="7">
    <source>
        <dbReference type="Proteomes" id="UP000278327"/>
    </source>
</evidence>
<comment type="caution">
    <text evidence="6">The sequence shown here is derived from an EMBL/GenBank/DDBJ whole genome shotgun (WGS) entry which is preliminary data.</text>
</comment>
<evidence type="ECO:0000313" key="6">
    <source>
        <dbReference type="EMBL" id="RNL38155.1"/>
    </source>
</evidence>
<feature type="transmembrane region" description="Helical" evidence="4">
    <location>
        <begin position="179"/>
        <end position="201"/>
    </location>
</feature>
<feature type="transmembrane region" description="Helical" evidence="4">
    <location>
        <begin position="264"/>
        <end position="285"/>
    </location>
</feature>
<keyword evidence="4" id="KW-0472">Membrane</keyword>
<dbReference type="GO" id="GO:0006355">
    <property type="term" value="P:regulation of DNA-templated transcription"/>
    <property type="evidence" value="ECO:0007669"/>
    <property type="project" value="InterPro"/>
</dbReference>
<accession>A0A3N0ATK2</accession>
<feature type="transmembrane region" description="Helical" evidence="4">
    <location>
        <begin position="121"/>
        <end position="141"/>
    </location>
</feature>
<feature type="transmembrane region" description="Helical" evidence="4">
    <location>
        <begin position="330"/>
        <end position="347"/>
    </location>
</feature>
<protein>
    <recommendedName>
        <fullName evidence="5">HTH luxR-type domain-containing protein</fullName>
    </recommendedName>
</protein>
<sequence length="540" mass="57872">MRMEEETARKNRSGQRPGEAPAGYWWAVGALVALASAAMLLHEAASWVLDMAPLWGAPVNVRAFSCDAHSLGLVFGYAFTQISSRRFSRLVGDGAFWVVFFVAVFVDVLAFYWCLAEPRGLFAVVAVQFFGAAAGAWFFVALSQVAWAVGTRLFMTTIVTVIGCTTLVVQGLFSMLEATVAPVVFELLHLALVPAAAFCLARAMVPGSCFREGYAAVVFAPIRTAPDGGKTAGAEGDGGSGAAASVDDAAGARESTGPNRAVPLCARLFIIVGVYGMVFGFLHVIPLALPLGVVARVASFLVGAVVALALFAVTLRHGRGVDVSLIWNRFYRFVFPVVCVAALLGPLTNSSEFLPALIMQACALYYFDALLAMACSVISRIINAAPSQVFGRAFLIRSVGFLLGNLIGSTVYEHVVLDTAAFSVIGTAVFVLLVLVTFNMNSEKYAKTVWGLLPHEDPRGRYERTRDERCSALAAQFGLTEREAEVLRLLARNKRPREISDVLVVSVATVRSHVHAIYSKTGVHSAAELAKLVECLQDKS</sequence>
<proteinExistence type="predicted"/>
<evidence type="ECO:0000256" key="2">
    <source>
        <dbReference type="ARBA" id="ARBA00023125"/>
    </source>
</evidence>
<dbReference type="PROSITE" id="PS50043">
    <property type="entry name" value="HTH_LUXR_2"/>
    <property type="match status" value="1"/>
</dbReference>
<dbReference type="PANTHER" id="PTHR44688">
    <property type="entry name" value="DNA-BINDING TRANSCRIPTIONAL ACTIVATOR DEVR_DOSR"/>
    <property type="match status" value="1"/>
</dbReference>
<keyword evidence="1" id="KW-0805">Transcription regulation</keyword>
<dbReference type="CDD" id="cd06170">
    <property type="entry name" value="LuxR_C_like"/>
    <property type="match status" value="1"/>
</dbReference>
<gene>
    <name evidence="6" type="ORF">DMP10_05940</name>
</gene>
<dbReference type="PANTHER" id="PTHR44688:SF16">
    <property type="entry name" value="DNA-BINDING TRANSCRIPTIONAL ACTIVATOR DEVR_DOSR"/>
    <property type="match status" value="1"/>
</dbReference>
<evidence type="ECO:0000256" key="3">
    <source>
        <dbReference type="ARBA" id="ARBA00023163"/>
    </source>
</evidence>
<evidence type="ECO:0000259" key="5">
    <source>
        <dbReference type="PROSITE" id="PS50043"/>
    </source>
</evidence>
<feature type="transmembrane region" description="Helical" evidence="4">
    <location>
        <begin position="94"/>
        <end position="115"/>
    </location>
</feature>
<dbReference type="Pfam" id="PF00196">
    <property type="entry name" value="GerE"/>
    <property type="match status" value="1"/>
</dbReference>
<name>A0A3N0ATK2_9ACTN</name>
<keyword evidence="7" id="KW-1185">Reference proteome</keyword>
<keyword evidence="2" id="KW-0238">DNA-binding</keyword>
<dbReference type="SUPFAM" id="SSF46894">
    <property type="entry name" value="C-terminal effector domain of the bipartite response regulators"/>
    <property type="match status" value="1"/>
</dbReference>
<dbReference type="AlphaFoldDB" id="A0A3N0ATK2"/>
<feature type="transmembrane region" description="Helical" evidence="4">
    <location>
        <begin position="420"/>
        <end position="438"/>
    </location>
</feature>
<keyword evidence="4" id="KW-0812">Transmembrane</keyword>
<organism evidence="6 7">
    <name type="scientific">Adlercreutzia equolifaciens subsp. celatus DSM 18785</name>
    <dbReference type="NCBI Taxonomy" id="1121021"/>
    <lineage>
        <taxon>Bacteria</taxon>
        <taxon>Bacillati</taxon>
        <taxon>Actinomycetota</taxon>
        <taxon>Coriobacteriia</taxon>
        <taxon>Eggerthellales</taxon>
        <taxon>Eggerthellaceae</taxon>
        <taxon>Adlercreutzia</taxon>
    </lineage>
</organism>
<feature type="transmembrane region" description="Helical" evidence="4">
    <location>
        <begin position="61"/>
        <end position="82"/>
    </location>
</feature>
<keyword evidence="3" id="KW-0804">Transcription</keyword>
<evidence type="ECO:0000256" key="1">
    <source>
        <dbReference type="ARBA" id="ARBA00023015"/>
    </source>
</evidence>
<dbReference type="Proteomes" id="UP000278327">
    <property type="component" value="Unassembled WGS sequence"/>
</dbReference>
<dbReference type="InterPro" id="IPR000792">
    <property type="entry name" value="Tscrpt_reg_LuxR_C"/>
</dbReference>
<dbReference type="Gene3D" id="1.10.10.10">
    <property type="entry name" value="Winged helix-like DNA-binding domain superfamily/Winged helix DNA-binding domain"/>
    <property type="match status" value="1"/>
</dbReference>
<feature type="transmembrane region" description="Helical" evidence="4">
    <location>
        <begin position="153"/>
        <end position="173"/>
    </location>
</feature>
<evidence type="ECO:0000256" key="4">
    <source>
        <dbReference type="SAM" id="Phobius"/>
    </source>
</evidence>
<dbReference type="GO" id="GO:0003677">
    <property type="term" value="F:DNA binding"/>
    <property type="evidence" value="ECO:0007669"/>
    <property type="project" value="UniProtKB-KW"/>
</dbReference>
<dbReference type="InterPro" id="IPR036388">
    <property type="entry name" value="WH-like_DNA-bd_sf"/>
</dbReference>
<feature type="transmembrane region" description="Helical" evidence="4">
    <location>
        <begin position="353"/>
        <end position="377"/>
    </location>
</feature>
<keyword evidence="4" id="KW-1133">Transmembrane helix</keyword>
<feature type="transmembrane region" description="Helical" evidence="4">
    <location>
        <begin position="297"/>
        <end position="318"/>
    </location>
</feature>
<feature type="transmembrane region" description="Helical" evidence="4">
    <location>
        <begin position="389"/>
        <end position="408"/>
    </location>
</feature>
<dbReference type="InterPro" id="IPR016032">
    <property type="entry name" value="Sig_transdc_resp-reg_C-effctor"/>
</dbReference>
<feature type="domain" description="HTH luxR-type" evidence="5">
    <location>
        <begin position="472"/>
        <end position="537"/>
    </location>
</feature>
<dbReference type="PRINTS" id="PR00038">
    <property type="entry name" value="HTHLUXR"/>
</dbReference>
<feature type="transmembrane region" description="Helical" evidence="4">
    <location>
        <begin position="21"/>
        <end position="41"/>
    </location>
</feature>
<dbReference type="EMBL" id="QICA01000008">
    <property type="protein sequence ID" value="RNL38155.1"/>
    <property type="molecule type" value="Genomic_DNA"/>
</dbReference>